<sequence length="124" mass="13755">MVLTQTDTKISVDKQQTKQASNAALASLLNLTFLPGIAFIWLILTIKNMPANGIGYYHAKLGIKLNIIAFIALGIVSALMVVLGGFHSAWTWVYVITYFTFVHTIFIVIAVWALTRSWSGLQLR</sequence>
<dbReference type="OrthoDB" id="8778085at2"/>
<organism evidence="2 3">
    <name type="scientific">Colwellia psychrerythraea</name>
    <name type="common">Vibrio psychroerythus</name>
    <dbReference type="NCBI Taxonomy" id="28229"/>
    <lineage>
        <taxon>Bacteria</taxon>
        <taxon>Pseudomonadati</taxon>
        <taxon>Pseudomonadota</taxon>
        <taxon>Gammaproteobacteria</taxon>
        <taxon>Alteromonadales</taxon>
        <taxon>Colwelliaceae</taxon>
        <taxon>Colwellia</taxon>
    </lineage>
</organism>
<keyword evidence="1" id="KW-1133">Transmembrane helix</keyword>
<evidence type="ECO:0000256" key="1">
    <source>
        <dbReference type="SAM" id="Phobius"/>
    </source>
</evidence>
<protein>
    <recommendedName>
        <fullName evidence="4">DUF4870 domain-containing protein</fullName>
    </recommendedName>
</protein>
<feature type="transmembrane region" description="Helical" evidence="1">
    <location>
        <begin position="92"/>
        <end position="114"/>
    </location>
</feature>
<keyword evidence="1" id="KW-0472">Membrane</keyword>
<keyword evidence="1" id="KW-0812">Transmembrane</keyword>
<dbReference type="RefSeq" id="WP_033095256.1">
    <property type="nucleotide sequence ID" value="NZ_JQED01000053.1"/>
</dbReference>
<dbReference type="EMBL" id="JQED01000053">
    <property type="protein sequence ID" value="KGJ87537.1"/>
    <property type="molecule type" value="Genomic_DNA"/>
</dbReference>
<proteinExistence type="predicted"/>
<feature type="transmembrane region" description="Helical" evidence="1">
    <location>
        <begin position="23"/>
        <end position="44"/>
    </location>
</feature>
<dbReference type="AlphaFoldDB" id="A0A099KBX6"/>
<evidence type="ECO:0000313" key="3">
    <source>
        <dbReference type="Proteomes" id="UP000029843"/>
    </source>
</evidence>
<evidence type="ECO:0008006" key="4">
    <source>
        <dbReference type="Google" id="ProtNLM"/>
    </source>
</evidence>
<feature type="transmembrane region" description="Helical" evidence="1">
    <location>
        <begin position="65"/>
        <end position="86"/>
    </location>
</feature>
<gene>
    <name evidence="2" type="ORF">ND2E_4275</name>
</gene>
<comment type="caution">
    <text evidence="2">The sequence shown here is derived from an EMBL/GenBank/DDBJ whole genome shotgun (WGS) entry which is preliminary data.</text>
</comment>
<accession>A0A099KBX6</accession>
<name>A0A099KBX6_COLPS</name>
<evidence type="ECO:0000313" key="2">
    <source>
        <dbReference type="EMBL" id="KGJ87537.1"/>
    </source>
</evidence>
<dbReference type="Proteomes" id="UP000029843">
    <property type="component" value="Unassembled WGS sequence"/>
</dbReference>
<reference evidence="2 3" key="1">
    <citation type="submission" date="2014-08" db="EMBL/GenBank/DDBJ databases">
        <title>Genomic and Phenotypic Diversity of Colwellia psychrerythraea strains from Disparate Marine Basins.</title>
        <authorList>
            <person name="Techtmann S.M."/>
            <person name="Stelling S.C."/>
            <person name="Utturkar S.M."/>
            <person name="Alshibli N."/>
            <person name="Harris A."/>
            <person name="Brown S.D."/>
            <person name="Hazen T.C."/>
        </authorList>
    </citation>
    <scope>NUCLEOTIDE SEQUENCE [LARGE SCALE GENOMIC DNA]</scope>
    <source>
        <strain evidence="2 3">ND2E</strain>
    </source>
</reference>
<dbReference type="PATRIC" id="fig|28229.4.peg.3635"/>